<protein>
    <submittedName>
        <fullName evidence="4">Cilia- and flagella-associated protein 20-like</fullName>
    </submittedName>
</protein>
<name>A0A1S4EMW5_DIACI</name>
<evidence type="ECO:0000313" key="3">
    <source>
        <dbReference type="Proteomes" id="UP000079169"/>
    </source>
</evidence>
<dbReference type="KEGG" id="dci:103519025"/>
<dbReference type="AlphaFoldDB" id="A0A1S4EMW5"/>
<dbReference type="STRING" id="121845.A0A1S4EMW5"/>
<dbReference type="Pfam" id="PF05018">
    <property type="entry name" value="CFA20_dom"/>
    <property type="match status" value="1"/>
</dbReference>
<dbReference type="InterPro" id="IPR040441">
    <property type="entry name" value="CFA20/CFAP20DC"/>
</dbReference>
<evidence type="ECO:0000256" key="1">
    <source>
        <dbReference type="SAM" id="MobiDB-lite"/>
    </source>
</evidence>
<dbReference type="RefSeq" id="XP_017303518.1">
    <property type="nucleotide sequence ID" value="XM_017448029.2"/>
</dbReference>
<dbReference type="InterPro" id="IPR007714">
    <property type="entry name" value="CFA20_dom"/>
</dbReference>
<accession>A0A1S4EMW5</accession>
<proteinExistence type="predicted"/>
<reference evidence="4" key="1">
    <citation type="submission" date="2025-08" db="UniProtKB">
        <authorList>
            <consortium name="RefSeq"/>
        </authorList>
    </citation>
    <scope>IDENTIFICATION</scope>
</reference>
<feature type="compositionally biased region" description="Acidic residues" evidence="1">
    <location>
        <begin position="251"/>
        <end position="270"/>
    </location>
</feature>
<evidence type="ECO:0000313" key="4">
    <source>
        <dbReference type="RefSeq" id="XP_017303518.1"/>
    </source>
</evidence>
<dbReference type="OrthoDB" id="7486196at2759"/>
<sequence length="270" mass="31426">MFKNAYQGRFISIFYSIGSKPLSLWDTDVHNGYIRRITDYDLNSLALEIISTTVMNTYITCPNYRFKSLGIKLPYLCLIIKNLNKHFSFEVQIIDSKNTKRRIRFSNYHSCSKINPFIVTFPICLNEGWNEVRIDLQDFVYKSYKTLYLETLQIKMHANCRLRRIFFADKLYDSKDIPAEYKLFRKEDQLATSKIMDEFPYPPSYLGENEDMNEDEMGQGDFFNENLMPKYSADFLEMPAGGEDGGNENQENPEPDAAGGDDNEDQGDEP</sequence>
<feature type="region of interest" description="Disordered" evidence="1">
    <location>
        <begin position="234"/>
        <end position="270"/>
    </location>
</feature>
<organism evidence="3 4">
    <name type="scientific">Diaphorina citri</name>
    <name type="common">Asian citrus psyllid</name>
    <dbReference type="NCBI Taxonomy" id="121845"/>
    <lineage>
        <taxon>Eukaryota</taxon>
        <taxon>Metazoa</taxon>
        <taxon>Ecdysozoa</taxon>
        <taxon>Arthropoda</taxon>
        <taxon>Hexapoda</taxon>
        <taxon>Insecta</taxon>
        <taxon>Pterygota</taxon>
        <taxon>Neoptera</taxon>
        <taxon>Paraneoptera</taxon>
        <taxon>Hemiptera</taxon>
        <taxon>Sternorrhyncha</taxon>
        <taxon>Psylloidea</taxon>
        <taxon>Psyllidae</taxon>
        <taxon>Diaphorininae</taxon>
        <taxon>Diaphorina</taxon>
    </lineage>
</organism>
<feature type="domain" description="CFA20" evidence="2">
    <location>
        <begin position="1"/>
        <end position="184"/>
    </location>
</feature>
<dbReference type="Proteomes" id="UP000079169">
    <property type="component" value="Unplaced"/>
</dbReference>
<keyword evidence="3" id="KW-1185">Reference proteome</keyword>
<gene>
    <name evidence="4" type="primary">LOC103519025</name>
</gene>
<evidence type="ECO:0000259" key="2">
    <source>
        <dbReference type="Pfam" id="PF05018"/>
    </source>
</evidence>
<dbReference type="GeneID" id="103519025"/>
<dbReference type="PANTHER" id="PTHR12458">
    <property type="entry name" value="ORF PROTEIN"/>
    <property type="match status" value="1"/>
</dbReference>
<dbReference type="PaxDb" id="121845-A0A1S4EMW5"/>